<organism evidence="1 2">
    <name type="scientific">Actinidia rufa</name>
    <dbReference type="NCBI Taxonomy" id="165716"/>
    <lineage>
        <taxon>Eukaryota</taxon>
        <taxon>Viridiplantae</taxon>
        <taxon>Streptophyta</taxon>
        <taxon>Embryophyta</taxon>
        <taxon>Tracheophyta</taxon>
        <taxon>Spermatophyta</taxon>
        <taxon>Magnoliopsida</taxon>
        <taxon>eudicotyledons</taxon>
        <taxon>Gunneridae</taxon>
        <taxon>Pentapetalae</taxon>
        <taxon>asterids</taxon>
        <taxon>Ericales</taxon>
        <taxon>Actinidiaceae</taxon>
        <taxon>Actinidia</taxon>
    </lineage>
</organism>
<dbReference type="Proteomes" id="UP000585474">
    <property type="component" value="Unassembled WGS sequence"/>
</dbReference>
<gene>
    <name evidence="1" type="ORF">Acr_17g0009910</name>
</gene>
<dbReference type="EMBL" id="BJWL01000017">
    <property type="protein sequence ID" value="GFZ05419.1"/>
    <property type="molecule type" value="Genomic_DNA"/>
</dbReference>
<name>A0A7J0G3R8_9ERIC</name>
<evidence type="ECO:0000313" key="1">
    <source>
        <dbReference type="EMBL" id="GFZ05419.1"/>
    </source>
</evidence>
<keyword evidence="2" id="KW-1185">Reference proteome</keyword>
<sequence length="361" mass="39266">MSEFWAVNRTHAVQASLCLVSSVGTPVNFCASPELQRGCRCGCCITRVVPELGCPPVRVSLVVACRGHRKKEIVAADPSCLWSFPSPITVVSPSHAGGISLLDTIIKPRKNPETQMLKGQWEFPIGEPDPFSVPRHRGYAPVRFNGHFWRRSDRCSAAISAVNSYRCSRKVSDLLGYDVYLGDEDLNEEAKVEDGEEVNQVPAAAPLVPIPLVQFPDLIILPSSDSNIAVVESREVVKHSYSRSDFNKEEYATLPADEGNVNTAVAEAREGIEGTVDGDRTGKTEDRCSAWASGLVELASPSPSAFAEYRSLVGTLPYLEATIHKAAPLLVVLDDRSVIPLSFRMEGWSLVTGVAAKMKLT</sequence>
<accession>A0A7J0G3R8</accession>
<evidence type="ECO:0000313" key="2">
    <source>
        <dbReference type="Proteomes" id="UP000585474"/>
    </source>
</evidence>
<reference evidence="1 2" key="1">
    <citation type="submission" date="2019-07" db="EMBL/GenBank/DDBJ databases">
        <title>De Novo Assembly of kiwifruit Actinidia rufa.</title>
        <authorList>
            <person name="Sugita-Konishi S."/>
            <person name="Sato K."/>
            <person name="Mori E."/>
            <person name="Abe Y."/>
            <person name="Kisaki G."/>
            <person name="Hamano K."/>
            <person name="Suezawa K."/>
            <person name="Otani M."/>
            <person name="Fukuda T."/>
            <person name="Manabe T."/>
            <person name="Gomi K."/>
            <person name="Tabuchi M."/>
            <person name="Akimitsu K."/>
            <person name="Kataoka I."/>
        </authorList>
    </citation>
    <scope>NUCLEOTIDE SEQUENCE [LARGE SCALE GENOMIC DNA]</scope>
    <source>
        <strain evidence="2">cv. Fuchu</strain>
    </source>
</reference>
<protein>
    <submittedName>
        <fullName evidence="1">Uncharacterized protein</fullName>
    </submittedName>
</protein>
<proteinExistence type="predicted"/>
<comment type="caution">
    <text evidence="1">The sequence shown here is derived from an EMBL/GenBank/DDBJ whole genome shotgun (WGS) entry which is preliminary data.</text>
</comment>
<dbReference type="AlphaFoldDB" id="A0A7J0G3R8"/>